<dbReference type="AlphaFoldDB" id="A0A0B2RD90"/>
<keyword evidence="2" id="KW-0804">Transcription</keyword>
<dbReference type="Proteomes" id="UP000053555">
    <property type="component" value="Unassembled WGS sequence"/>
</dbReference>
<dbReference type="SMART" id="SM00733">
    <property type="entry name" value="Mterf"/>
    <property type="match status" value="5"/>
</dbReference>
<evidence type="ECO:0000256" key="2">
    <source>
        <dbReference type="ARBA" id="ARBA00022472"/>
    </source>
</evidence>
<reference evidence="4" key="1">
    <citation type="submission" date="2014-07" db="EMBL/GenBank/DDBJ databases">
        <title>Identification of a novel salt tolerance gene in wild soybean by whole-genome sequencing.</title>
        <authorList>
            <person name="Lam H.-M."/>
            <person name="Qi X."/>
            <person name="Li M.-W."/>
            <person name="Liu X."/>
            <person name="Xie M."/>
            <person name="Ni M."/>
            <person name="Xu X."/>
        </authorList>
    </citation>
    <scope>NUCLEOTIDE SEQUENCE [LARGE SCALE GENOMIC DNA]</scope>
    <source>
        <tissue evidence="4">Root</tissue>
    </source>
</reference>
<dbReference type="GO" id="GO:0003676">
    <property type="term" value="F:nucleic acid binding"/>
    <property type="evidence" value="ECO:0007669"/>
    <property type="project" value="InterPro"/>
</dbReference>
<dbReference type="GO" id="GO:0006353">
    <property type="term" value="P:DNA-templated transcription termination"/>
    <property type="evidence" value="ECO:0007669"/>
    <property type="project" value="UniProtKB-KW"/>
</dbReference>
<evidence type="ECO:0000313" key="4">
    <source>
        <dbReference type="EMBL" id="KHN29822.1"/>
    </source>
</evidence>
<dbReference type="FunFam" id="1.25.70.10:FF:000001">
    <property type="entry name" value="Mitochondrial transcription termination factor-like"/>
    <property type="match status" value="1"/>
</dbReference>
<dbReference type="Gramene" id="XM_028357256.1">
    <property type="protein sequence ID" value="XP_028213057.1"/>
    <property type="gene ID" value="LOC114395467"/>
</dbReference>
<dbReference type="InterPro" id="IPR038538">
    <property type="entry name" value="MTERF_sf"/>
</dbReference>
<dbReference type="InterPro" id="IPR003690">
    <property type="entry name" value="MTERF"/>
</dbReference>
<protein>
    <recommendedName>
        <fullName evidence="7">Transcription termination factor MTERF6, chloroplastic/mitochondrial</fullName>
    </recommendedName>
</protein>
<organism evidence="4">
    <name type="scientific">Glycine soja</name>
    <name type="common">Wild soybean</name>
    <dbReference type="NCBI Taxonomy" id="3848"/>
    <lineage>
        <taxon>Eukaryota</taxon>
        <taxon>Viridiplantae</taxon>
        <taxon>Streptophyta</taxon>
        <taxon>Embryophyta</taxon>
        <taxon>Tracheophyta</taxon>
        <taxon>Spermatophyta</taxon>
        <taxon>Magnoliopsida</taxon>
        <taxon>eudicotyledons</taxon>
        <taxon>Gunneridae</taxon>
        <taxon>Pentapetalae</taxon>
        <taxon>rosids</taxon>
        <taxon>fabids</taxon>
        <taxon>Fabales</taxon>
        <taxon>Fabaceae</taxon>
        <taxon>Papilionoideae</taxon>
        <taxon>50 kb inversion clade</taxon>
        <taxon>NPAAA clade</taxon>
        <taxon>indigoferoid/millettioid clade</taxon>
        <taxon>Phaseoleae</taxon>
        <taxon>Glycine</taxon>
        <taxon>Glycine subgen. Soja</taxon>
    </lineage>
</organism>
<keyword evidence="2" id="KW-0806">Transcription termination</keyword>
<evidence type="ECO:0000256" key="3">
    <source>
        <dbReference type="ARBA" id="ARBA00022946"/>
    </source>
</evidence>
<dbReference type="Proteomes" id="UP000289340">
    <property type="component" value="Chromosome 18"/>
</dbReference>
<name>A0A0B2RD90_GLYSO</name>
<keyword evidence="2" id="KW-0805">Transcription regulation</keyword>
<accession>A0A0B2RD90</accession>
<proteinExistence type="inferred from homology"/>
<evidence type="ECO:0008006" key="7">
    <source>
        <dbReference type="Google" id="ProtNLM"/>
    </source>
</evidence>
<dbReference type="PANTHER" id="PTHR13068">
    <property type="entry name" value="CGI-12 PROTEIN-RELATED"/>
    <property type="match status" value="1"/>
</dbReference>
<dbReference type="Gene3D" id="1.25.70.10">
    <property type="entry name" value="Transcription termination factor 3, mitochondrial"/>
    <property type="match status" value="1"/>
</dbReference>
<dbReference type="EMBL" id="KN652093">
    <property type="protein sequence ID" value="KHN29822.1"/>
    <property type="molecule type" value="Genomic_DNA"/>
</dbReference>
<dbReference type="PANTHER" id="PTHR13068:SF133">
    <property type="entry name" value="MITOCHONDRIAL TRANSCRIPTION TERMINATION FACTOR FAMILY PROTEIN"/>
    <property type="match status" value="1"/>
</dbReference>
<evidence type="ECO:0000256" key="1">
    <source>
        <dbReference type="ARBA" id="ARBA00007692"/>
    </source>
</evidence>
<reference evidence="5 6" key="2">
    <citation type="submission" date="2018-09" db="EMBL/GenBank/DDBJ databases">
        <title>A high-quality reference genome of wild soybean provides a powerful tool to mine soybean genomes.</title>
        <authorList>
            <person name="Xie M."/>
            <person name="Chung C.Y.L."/>
            <person name="Li M.-W."/>
            <person name="Wong F.-L."/>
            <person name="Chan T.-F."/>
            <person name="Lam H.-M."/>
        </authorList>
    </citation>
    <scope>NUCLEOTIDE SEQUENCE [LARGE SCALE GENOMIC DNA]</scope>
    <source>
        <strain evidence="6">cv. W05</strain>
        <tissue evidence="5">Hypocotyl of etiolated seedlings</tissue>
    </source>
</reference>
<dbReference type="EMBL" id="QZWG01000018">
    <property type="protein sequence ID" value="RZB51611.1"/>
    <property type="molecule type" value="Genomic_DNA"/>
</dbReference>
<comment type="similarity">
    <text evidence="1">Belongs to the mTERF family.</text>
</comment>
<keyword evidence="3" id="KW-0809">Transit peptide</keyword>
<dbReference type="Pfam" id="PF02536">
    <property type="entry name" value="mTERF"/>
    <property type="match status" value="1"/>
</dbReference>
<evidence type="ECO:0000313" key="6">
    <source>
        <dbReference type="Proteomes" id="UP000289340"/>
    </source>
</evidence>
<gene>
    <name evidence="5" type="ORF">D0Y65_048152</name>
    <name evidence="4" type="ORF">glysoja_036280</name>
</gene>
<evidence type="ECO:0000313" key="5">
    <source>
        <dbReference type="EMBL" id="RZB51611.1"/>
    </source>
</evidence>
<sequence length="404" mass="45567">MMSNFLLIARLTASSSFTRYKSTHIPLGSLLQHKHTASLFFFNSFTSATSSDSESDGNHHKGDTFTVSYLINSCGVSPTLARELSNRVNLKNPNGPNAVLDLLNNYGFSKTQLAKLVVRHPLVLVAKAKKTLLPKLKFFRSIGVSDTDMPKILIANHCILERSLEKCLIPRYEFLKSVLCDDREVVRALKSSPLGFVYGDLVNALVPNIKILRQSGVSQASISFLLTIALPAAYVEHSRFVEAVKTVKEIGFSPLKTNFVVAISVLTTMRKTVWNSRFEVYESWGWNREMALRAFRKFPGFMKFSGETFTKKMSFLVKDMGWPSEAIAEYPQVVAYSLEKRIIPRFSVIKILKSKGLLEKNMHFSSIICTAEEKFLEKFVVNFQKILPFLPDVYRGLINPSNVL</sequence>
<keyword evidence="6" id="KW-1185">Reference proteome</keyword>